<comment type="caution">
    <text evidence="1">The sequence shown here is derived from an EMBL/GenBank/DDBJ whole genome shotgun (WGS) entry which is preliminary data.</text>
</comment>
<keyword evidence="2" id="KW-1185">Reference proteome</keyword>
<accession>A0ABR5SHJ9</accession>
<evidence type="ECO:0000313" key="2">
    <source>
        <dbReference type="Proteomes" id="UP000060487"/>
    </source>
</evidence>
<evidence type="ECO:0000313" key="1">
    <source>
        <dbReference type="EMBL" id="KWT91569.1"/>
    </source>
</evidence>
<protein>
    <submittedName>
        <fullName evidence="1">Uncharacterized protein</fullName>
    </submittedName>
</protein>
<name>A0ABR5SHJ9_9BACT</name>
<dbReference type="Proteomes" id="UP000060487">
    <property type="component" value="Unassembled WGS sequence"/>
</dbReference>
<dbReference type="EMBL" id="LNQR01000031">
    <property type="protein sequence ID" value="KWT91569.1"/>
    <property type="molecule type" value="Genomic_DNA"/>
</dbReference>
<reference evidence="1 2" key="1">
    <citation type="submission" date="2015-11" db="EMBL/GenBank/DDBJ databases">
        <authorList>
            <person name="Lin W."/>
        </authorList>
    </citation>
    <scope>NUCLEOTIDE SEQUENCE [LARGE SCALE GENOMIC DNA]</scope>
    <source>
        <strain evidence="1 2">HCH-1</strain>
    </source>
</reference>
<sequence length="46" mass="5143">MLIFICGVEDIETKIPESAVLVPPTERLACPKLATKAEPDVWWKGF</sequence>
<proteinExistence type="predicted"/>
<gene>
    <name evidence="1" type="ORF">ASN18_0850</name>
</gene>
<organism evidence="1 2">
    <name type="scientific">Candidatus Magnetominusculus xianensis</name>
    <dbReference type="NCBI Taxonomy" id="1748249"/>
    <lineage>
        <taxon>Bacteria</taxon>
        <taxon>Pseudomonadati</taxon>
        <taxon>Nitrospirota</taxon>
        <taxon>Nitrospiria</taxon>
        <taxon>Nitrospirales</taxon>
        <taxon>Nitrospiraceae</taxon>
        <taxon>Candidatus Magnetominusculus</taxon>
    </lineage>
</organism>